<evidence type="ECO:0000313" key="3">
    <source>
        <dbReference type="Proteomes" id="UP000291822"/>
    </source>
</evidence>
<comment type="caution">
    <text evidence="2">The sequence shown here is derived from an EMBL/GenBank/DDBJ whole genome shotgun (WGS) entry which is preliminary data.</text>
</comment>
<dbReference type="AlphaFoldDB" id="A0A4R0YH39"/>
<accession>A0A4R0YH39</accession>
<protein>
    <submittedName>
        <fullName evidence="2">DUF695 domain-containing protein</fullName>
    </submittedName>
</protein>
<evidence type="ECO:0000259" key="1">
    <source>
        <dbReference type="Pfam" id="PF05117"/>
    </source>
</evidence>
<name>A0A4R0YH39_9GAMM</name>
<evidence type="ECO:0000313" key="2">
    <source>
        <dbReference type="EMBL" id="TCI06366.1"/>
    </source>
</evidence>
<feature type="domain" description="DUF695" evidence="1">
    <location>
        <begin position="60"/>
        <end position="158"/>
    </location>
</feature>
<reference evidence="2 3" key="1">
    <citation type="submission" date="2019-02" db="EMBL/GenBank/DDBJ databases">
        <title>Dyella amyloliquefaciens sp. nov., isolated from forest soil.</title>
        <authorList>
            <person name="Gao Z.-H."/>
            <person name="Qiu L.-H."/>
        </authorList>
    </citation>
    <scope>NUCLEOTIDE SEQUENCE [LARGE SCALE GENOMIC DNA]</scope>
    <source>
        <strain evidence="2 3">KACC 12747</strain>
    </source>
</reference>
<dbReference type="InterPro" id="IPR016097">
    <property type="entry name" value="DUF695"/>
</dbReference>
<gene>
    <name evidence="2" type="ORF">EZM97_33305</name>
</gene>
<organism evidence="2 3">
    <name type="scientific">Dyella soli</name>
    <dbReference type="NCBI Taxonomy" id="522319"/>
    <lineage>
        <taxon>Bacteria</taxon>
        <taxon>Pseudomonadati</taxon>
        <taxon>Pseudomonadota</taxon>
        <taxon>Gammaproteobacteria</taxon>
        <taxon>Lysobacterales</taxon>
        <taxon>Rhodanobacteraceae</taxon>
        <taxon>Dyella</taxon>
    </lineage>
</organism>
<dbReference type="Proteomes" id="UP000291822">
    <property type="component" value="Unassembled WGS sequence"/>
</dbReference>
<proteinExistence type="predicted"/>
<keyword evidence="3" id="KW-1185">Reference proteome</keyword>
<dbReference type="Pfam" id="PF05117">
    <property type="entry name" value="DUF695"/>
    <property type="match status" value="1"/>
</dbReference>
<dbReference type="EMBL" id="SJTG01000006">
    <property type="protein sequence ID" value="TCI06366.1"/>
    <property type="molecule type" value="Genomic_DNA"/>
</dbReference>
<sequence>MQMSSQKISILSMMVLLAVWAFSHSSVASELHWTVTQHRYEGLPLFTRYPVIPDYDKLRAGLPIRVTVSLTLSNVTTDGLPEAAYNRSLEPLDNFIVEYFEDRGQGQCVLVETFNGNRYFYVYIAESANLDGFKSALAATFPGNEIEVSIVKDLGWSFIKRYAAEYLVAH</sequence>